<proteinExistence type="predicted"/>
<name>X1EIP0_9ZZZZ</name>
<comment type="caution">
    <text evidence="2">The sequence shown here is derived from an EMBL/GenBank/DDBJ whole genome shotgun (WGS) entry which is preliminary data.</text>
</comment>
<evidence type="ECO:0000256" key="1">
    <source>
        <dbReference type="SAM" id="Phobius"/>
    </source>
</evidence>
<feature type="transmembrane region" description="Helical" evidence="1">
    <location>
        <begin position="21"/>
        <end position="38"/>
    </location>
</feature>
<keyword evidence="1" id="KW-0472">Membrane</keyword>
<feature type="non-terminal residue" evidence="2">
    <location>
        <position position="44"/>
    </location>
</feature>
<accession>X1EIP0</accession>
<keyword evidence="1" id="KW-1133">Transmembrane helix</keyword>
<keyword evidence="1" id="KW-0812">Transmembrane</keyword>
<feature type="non-terminal residue" evidence="2">
    <location>
        <position position="1"/>
    </location>
</feature>
<gene>
    <name evidence="2" type="ORF">S01H4_67154</name>
</gene>
<dbReference type="AlphaFoldDB" id="X1EIP0"/>
<evidence type="ECO:0000313" key="2">
    <source>
        <dbReference type="EMBL" id="GAH20245.1"/>
    </source>
</evidence>
<dbReference type="EMBL" id="BART01042053">
    <property type="protein sequence ID" value="GAH20245.1"/>
    <property type="molecule type" value="Genomic_DNA"/>
</dbReference>
<protein>
    <submittedName>
        <fullName evidence="2">Uncharacterized protein</fullName>
    </submittedName>
</protein>
<reference evidence="2" key="1">
    <citation type="journal article" date="2014" name="Front. Microbiol.">
        <title>High frequency of phylogenetically diverse reductive dehalogenase-homologous genes in deep subseafloor sedimentary metagenomes.</title>
        <authorList>
            <person name="Kawai M."/>
            <person name="Futagami T."/>
            <person name="Toyoda A."/>
            <person name="Takaki Y."/>
            <person name="Nishi S."/>
            <person name="Hori S."/>
            <person name="Arai W."/>
            <person name="Tsubouchi T."/>
            <person name="Morono Y."/>
            <person name="Uchiyama I."/>
            <person name="Ito T."/>
            <person name="Fujiyama A."/>
            <person name="Inagaki F."/>
            <person name="Takami H."/>
        </authorList>
    </citation>
    <scope>NUCLEOTIDE SEQUENCE</scope>
    <source>
        <strain evidence="2">Expedition CK06-06</strain>
    </source>
</reference>
<organism evidence="2">
    <name type="scientific">marine sediment metagenome</name>
    <dbReference type="NCBI Taxonomy" id="412755"/>
    <lineage>
        <taxon>unclassified sequences</taxon>
        <taxon>metagenomes</taxon>
        <taxon>ecological metagenomes</taxon>
    </lineage>
</organism>
<sequence length="44" mass="5724">IKKLEKSFNYFQFFEKQEINRFFYQTILSMFFLNFEIFRKHFDL</sequence>